<dbReference type="GO" id="GO:0003779">
    <property type="term" value="F:actin binding"/>
    <property type="evidence" value="ECO:0007669"/>
    <property type="project" value="UniProtKB-KW"/>
</dbReference>
<feature type="domain" description="SH3" evidence="9">
    <location>
        <begin position="1668"/>
        <end position="1743"/>
    </location>
</feature>
<comment type="similarity">
    <text evidence="7">Belongs to the TRAFAC class myosin-kinesin ATPase superfamily. Myosin family.</text>
</comment>
<dbReference type="PRINTS" id="PR00193">
    <property type="entry name" value="MYOSINHEAVY"/>
</dbReference>
<feature type="compositionally biased region" description="Acidic residues" evidence="8">
    <location>
        <begin position="1379"/>
        <end position="1406"/>
    </location>
</feature>
<evidence type="ECO:0000313" key="13">
    <source>
        <dbReference type="WBParaSite" id="Gr19_v10_g1573.t1"/>
    </source>
</evidence>
<dbReference type="InterPro" id="IPR027417">
    <property type="entry name" value="P-loop_NTPase"/>
</dbReference>
<dbReference type="CDD" id="cd23767">
    <property type="entry name" value="IQCD"/>
    <property type="match status" value="1"/>
</dbReference>
<dbReference type="Pfam" id="PF00063">
    <property type="entry name" value="Myosin_head"/>
    <property type="match status" value="1"/>
</dbReference>
<evidence type="ECO:0000256" key="3">
    <source>
        <dbReference type="ARBA" id="ARBA00022840"/>
    </source>
</evidence>
<evidence type="ECO:0000259" key="9">
    <source>
        <dbReference type="PROSITE" id="PS50002"/>
    </source>
</evidence>
<dbReference type="GO" id="GO:0003774">
    <property type="term" value="F:cytoskeletal motor activity"/>
    <property type="evidence" value="ECO:0007669"/>
    <property type="project" value="UniProtKB-UniRule"/>
</dbReference>
<dbReference type="Pfam" id="PF00612">
    <property type="entry name" value="IQ"/>
    <property type="match status" value="2"/>
</dbReference>
<feature type="compositionally biased region" description="Polar residues" evidence="8">
    <location>
        <begin position="1133"/>
        <end position="1147"/>
    </location>
</feature>
<dbReference type="PROSITE" id="PS51456">
    <property type="entry name" value="MYOSIN_MOTOR"/>
    <property type="match status" value="1"/>
</dbReference>
<dbReference type="InterPro" id="IPR001609">
    <property type="entry name" value="Myosin_head_motor_dom-like"/>
</dbReference>
<dbReference type="SUPFAM" id="SSF50044">
    <property type="entry name" value="SH3-domain"/>
    <property type="match status" value="1"/>
</dbReference>
<evidence type="ECO:0000256" key="5">
    <source>
        <dbReference type="ARBA" id="ARBA00023175"/>
    </source>
</evidence>
<dbReference type="InterPro" id="IPR036028">
    <property type="entry name" value="SH3-like_dom_sf"/>
</dbReference>
<accession>A0A914HC29</accession>
<dbReference type="SMART" id="SM00326">
    <property type="entry name" value="SH3"/>
    <property type="match status" value="1"/>
</dbReference>
<dbReference type="InterPro" id="IPR038185">
    <property type="entry name" value="MyTH4_dom_sf"/>
</dbReference>
<dbReference type="WBParaSite" id="Gr19_v10_g1573.t1">
    <property type="protein sequence ID" value="Gr19_v10_g1573.t1"/>
    <property type="gene ID" value="Gr19_v10_g1573"/>
</dbReference>
<feature type="region of interest" description="Disordered" evidence="8">
    <location>
        <begin position="1744"/>
        <end position="1769"/>
    </location>
</feature>
<dbReference type="GO" id="GO:0016459">
    <property type="term" value="C:myosin complex"/>
    <property type="evidence" value="ECO:0007669"/>
    <property type="project" value="UniProtKB-KW"/>
</dbReference>
<keyword evidence="3 7" id="KW-0067">ATP-binding</keyword>
<dbReference type="PANTHER" id="PTHR22692">
    <property type="entry name" value="MYOSIN VII, XV"/>
    <property type="match status" value="1"/>
</dbReference>
<dbReference type="SMART" id="SM00139">
    <property type="entry name" value="MyTH4"/>
    <property type="match status" value="1"/>
</dbReference>
<keyword evidence="7" id="KW-0009">Actin-binding</keyword>
<feature type="domain" description="Myosin motor" evidence="11">
    <location>
        <begin position="9"/>
        <end position="708"/>
    </location>
</feature>
<dbReference type="InterPro" id="IPR051567">
    <property type="entry name" value="Unconventional_Myosin_ATPase"/>
</dbReference>
<dbReference type="Pfam" id="PF26570">
    <property type="entry name" value="MYO15"/>
    <property type="match status" value="1"/>
</dbReference>
<evidence type="ECO:0000256" key="7">
    <source>
        <dbReference type="PROSITE-ProRule" id="PRU00782"/>
    </source>
</evidence>
<dbReference type="Proteomes" id="UP000887572">
    <property type="component" value="Unplaced"/>
</dbReference>
<dbReference type="InterPro" id="IPR000048">
    <property type="entry name" value="IQ_motif_EF-hand-BS"/>
</dbReference>
<reference evidence="13" key="1">
    <citation type="submission" date="2022-11" db="UniProtKB">
        <authorList>
            <consortium name="WormBaseParasite"/>
        </authorList>
    </citation>
    <scope>IDENTIFICATION</scope>
</reference>
<evidence type="ECO:0000313" key="12">
    <source>
        <dbReference type="Proteomes" id="UP000887572"/>
    </source>
</evidence>
<evidence type="ECO:0000256" key="4">
    <source>
        <dbReference type="ARBA" id="ARBA00023123"/>
    </source>
</evidence>
<dbReference type="Gene3D" id="1.20.5.190">
    <property type="match status" value="1"/>
</dbReference>
<evidence type="ECO:0000259" key="11">
    <source>
        <dbReference type="PROSITE" id="PS51456"/>
    </source>
</evidence>
<dbReference type="Gene3D" id="1.20.120.720">
    <property type="entry name" value="Myosin VI head, motor domain, U50 subdomain"/>
    <property type="match status" value="1"/>
</dbReference>
<feature type="region of interest" description="Disordered" evidence="8">
    <location>
        <begin position="1376"/>
        <end position="1413"/>
    </location>
</feature>
<dbReference type="GO" id="GO:0005524">
    <property type="term" value="F:ATP binding"/>
    <property type="evidence" value="ECO:0007669"/>
    <property type="project" value="UniProtKB-UniRule"/>
</dbReference>
<evidence type="ECO:0000256" key="2">
    <source>
        <dbReference type="ARBA" id="ARBA00022741"/>
    </source>
</evidence>
<keyword evidence="4 7" id="KW-0518">Myosin</keyword>
<protein>
    <submittedName>
        <fullName evidence="13">Uncharacterized protein</fullName>
    </submittedName>
</protein>
<feature type="compositionally biased region" description="Polar residues" evidence="8">
    <location>
        <begin position="1760"/>
        <end position="1769"/>
    </location>
</feature>
<dbReference type="PROSITE" id="PS50002">
    <property type="entry name" value="SH3"/>
    <property type="match status" value="1"/>
</dbReference>
<feature type="binding site" evidence="7">
    <location>
        <begin position="106"/>
        <end position="113"/>
    </location>
    <ligand>
        <name>ATP</name>
        <dbReference type="ChEBI" id="CHEBI:30616"/>
    </ligand>
</feature>
<dbReference type="SMART" id="SM00242">
    <property type="entry name" value="MYSc"/>
    <property type="match status" value="1"/>
</dbReference>
<evidence type="ECO:0000256" key="6">
    <source>
        <dbReference type="PROSITE-ProRule" id="PRU00192"/>
    </source>
</evidence>
<dbReference type="Gene3D" id="3.40.850.10">
    <property type="entry name" value="Kinesin motor domain"/>
    <property type="match status" value="1"/>
</dbReference>
<feature type="region of interest" description="Disordered" evidence="8">
    <location>
        <begin position="1133"/>
        <end position="1193"/>
    </location>
</feature>
<proteinExistence type="inferred from homology"/>
<dbReference type="InterPro" id="IPR001452">
    <property type="entry name" value="SH3_domain"/>
</dbReference>
<feature type="compositionally biased region" description="Polar residues" evidence="8">
    <location>
        <begin position="1159"/>
        <end position="1168"/>
    </location>
</feature>
<keyword evidence="1 6" id="KW-0728">SH3 domain</keyword>
<dbReference type="InterPro" id="IPR036961">
    <property type="entry name" value="Kinesin_motor_dom_sf"/>
</dbReference>
<name>A0A914HC29_GLORO</name>
<keyword evidence="2 7" id="KW-0547">Nucleotide-binding</keyword>
<evidence type="ECO:0000256" key="8">
    <source>
        <dbReference type="SAM" id="MobiDB-lite"/>
    </source>
</evidence>
<keyword evidence="5 7" id="KW-0505">Motor protein</keyword>
<feature type="region of interest" description="Actin-binding" evidence="7">
    <location>
        <begin position="586"/>
        <end position="608"/>
    </location>
</feature>
<dbReference type="PANTHER" id="PTHR22692:SF26">
    <property type="entry name" value="SH3 DOMAIN-CONTAINING PROTEIN"/>
    <property type="match status" value="1"/>
</dbReference>
<dbReference type="SUPFAM" id="SSF52540">
    <property type="entry name" value="P-loop containing nucleoside triphosphate hydrolases"/>
    <property type="match status" value="1"/>
</dbReference>
<dbReference type="InterPro" id="IPR059004">
    <property type="entry name" value="MYO15"/>
</dbReference>
<dbReference type="Gene3D" id="2.30.30.40">
    <property type="entry name" value="SH3 Domains"/>
    <property type="match status" value="1"/>
</dbReference>
<feature type="domain" description="MyTH4" evidence="10">
    <location>
        <begin position="861"/>
        <end position="1018"/>
    </location>
</feature>
<evidence type="ECO:0000259" key="10">
    <source>
        <dbReference type="PROSITE" id="PS51016"/>
    </source>
</evidence>
<dbReference type="Gene3D" id="3.10.20.90">
    <property type="entry name" value="Phosphatidylinositol 3-kinase Catalytic Subunit, Chain A, domain 1"/>
    <property type="match status" value="1"/>
</dbReference>
<dbReference type="Pfam" id="PF21989">
    <property type="entry name" value="RA_2"/>
    <property type="match status" value="1"/>
</dbReference>
<dbReference type="Gene3D" id="1.25.40.530">
    <property type="entry name" value="MyTH4 domain"/>
    <property type="match status" value="1"/>
</dbReference>
<dbReference type="PROSITE" id="PS50096">
    <property type="entry name" value="IQ"/>
    <property type="match status" value="2"/>
</dbReference>
<sequence>MASDEGFRLLGEDLVRLCLDDPRTIFDSVCARYERKKRLYTRIGASDLLALNPHEHLSIFEPSVFAQFLPPHAPSDHSGAHIYATASQILKDISGDGKEAAIVFCGEAGAGKTTNFFNTLRFLAFIEERRRTREEEGNNSSNPKVYRVNLLSVKVINALELILAAFGAAKTIKNDRSTLHAYAVELHYRGSALEGLSFLDPSVPVELSRIIGQRKGEGNFCVFYQLCGGIDATQRETLGLAGADKYFYLNQGGCCQGGVKTSDFAELVDALSHVGFSDHQKELIWRLLAAILHIGNLFFKPQRDGNEEDKVAEIVNETELRWVSVLLQTDFEQLKRAFTHSEKDQRLNVESALDVRDAFAIILYGGLFRWILSRISMFFCPSSSREATTKYDGAALGKIILLDVPGSRRYSNNGYEEFCINLLNERLEHFFQQQRFGQFSDDQLQNVFASRGALSQYNWPCNERTMELLVKRPMGILPLLDDECKFPRGTEETFLQHCNINHLDNAIYAKARVKGRLEFGIRHHFGLSFYSIDGFLAKNRFQQPAFIFTILSRSKDTSMASVFGEMLSSKVEDRSVYVANEWHRGIVKLCEQLKSSRLHFVRCIRANIETPGGKMDQQHIQRQLRILTVSDHCIAVRDGFQHKIPIKKFANSFRALLPEEVVSGQNVHQIAKDVLDAQGIRYAGNFEFVSGYVFLMEPLFERLCELKQATLNLAALIIQRNFRKFLARRYFLRKRAAATQIQAAFRGWKCRKRWKNVALLRERTMNTLTESVREKAGEGQEQLLNMLINSGEQLQGELGALLKGMHSLCKQKDEQGKWTQFRDCSNYVPSTLAVKWKSLNAPTVPLEQFAIDQIKAIPVGARREPIVAPFLAKETEEEFLQSLALFRLVLIYQFQPESSSCTDPCRLAVLAKAIVRHGILFPSLRDELFLQLVNQTHKRSFPYCTVQPPPLSKMLFAGCLKMRSRQIEAVVPYGSRHFGPSLLEYNAFVQRRPFTLLAHFVTGESLLIETDAWKTAEEVVQTMLRQRGIGDSFGWCLELDDGLRCTCIHSSLFLFDAITQIEENRQLTEQFGTESPLFAFFDSPKSIGEEKLEKINNENKFGQSRETVDKNANSLIGRKHLLRNDFYRPKFAQSSSMERPLHQQPSAVRTRLDEGVQLRRSSNTNCMSRITEREEDGTSTNGEGTLGLIRDVPVPTSDGAVERFLDDVFEKALPPVDYDLLEDKDEAENEIPSKASTPWESVRRKLNGQCPTTQNANFIWPKRFVYKTGGGIFVERNEQEAKDVPEAYGKQQQFKTYQPNGEFTSTEQQMENGGENLLGQPTATMLRGMADVAFGVKAPLRHLPVSHRPAEEGRYEEVFNRKWGQYVPMKQYFENEVKTEEEEEETTESDTDDGLISETPSEEEAEAVYPPGNEWVPESEFALDILLFNTRPQAQQPSGAFSVVGENQPIPREIVNINNENSPKKAAKSVTALTYSQQPFRLILCRDLFVPGEVLDDALEIDLTFAQIIRDCRRQLCQPRIRRYEREAVQQLLRSFNVPPNALNKPSTIPTNVKLELIGIVRKWPLYFCRLFPVVEERPSGRFPQLLGISETGIRLVSVLSSQNGNGKEVNMAIQDHFDWCDIAELVLENDACALRIVTRQNIAILISGQQMARVKQLIESLVVDGTKRRHFVVAMSAYSTRESNVLSFESGDCIQLIDRPDSEKPSTSGQWLFGRMARASRGTKLDGRFGWFPAEYVLSDAEVGEQQREHSSNGGGDGPTTSNPFTTFENSFRECVGSEDPFSMAIPQSLEPVSWLY</sequence>
<dbReference type="PROSITE" id="PS51016">
    <property type="entry name" value="MYTH4"/>
    <property type="match status" value="1"/>
</dbReference>
<dbReference type="Gene3D" id="1.20.58.530">
    <property type="match status" value="1"/>
</dbReference>
<organism evidence="12 13">
    <name type="scientific">Globodera rostochiensis</name>
    <name type="common">Golden nematode worm</name>
    <name type="synonym">Heterodera rostochiensis</name>
    <dbReference type="NCBI Taxonomy" id="31243"/>
    <lineage>
        <taxon>Eukaryota</taxon>
        <taxon>Metazoa</taxon>
        <taxon>Ecdysozoa</taxon>
        <taxon>Nematoda</taxon>
        <taxon>Chromadorea</taxon>
        <taxon>Rhabditida</taxon>
        <taxon>Tylenchina</taxon>
        <taxon>Tylenchomorpha</taxon>
        <taxon>Tylenchoidea</taxon>
        <taxon>Heteroderidae</taxon>
        <taxon>Heteroderinae</taxon>
        <taxon>Globodera</taxon>
    </lineage>
</organism>
<keyword evidence="12" id="KW-1185">Reference proteome</keyword>
<evidence type="ECO:0000256" key="1">
    <source>
        <dbReference type="ARBA" id="ARBA00022443"/>
    </source>
</evidence>
<dbReference type="Gene3D" id="1.10.10.820">
    <property type="match status" value="1"/>
</dbReference>
<dbReference type="SMART" id="SM00015">
    <property type="entry name" value="IQ"/>
    <property type="match status" value="2"/>
</dbReference>
<dbReference type="InterPro" id="IPR000857">
    <property type="entry name" value="MyTH4_dom"/>
</dbReference>